<dbReference type="PROSITE" id="PS01125">
    <property type="entry name" value="ROK"/>
    <property type="match status" value="1"/>
</dbReference>
<dbReference type="InterPro" id="IPR049874">
    <property type="entry name" value="ROK_cs"/>
</dbReference>
<dbReference type="InterPro" id="IPR043129">
    <property type="entry name" value="ATPase_NBD"/>
</dbReference>
<dbReference type="EMBL" id="JYIU01000036">
    <property type="protein sequence ID" value="KJL23164.1"/>
    <property type="molecule type" value="Genomic_DNA"/>
</dbReference>
<accession>A0A0F0KRQ2</accession>
<name>A0A0F0KRQ2_9MICO</name>
<gene>
    <name evidence="2" type="primary">nagC_4</name>
    <name evidence="2" type="ORF">RN50_01102</name>
</gene>
<protein>
    <submittedName>
        <fullName evidence="2">N-acetylglucosamine repressor</fullName>
    </submittedName>
</protein>
<dbReference type="GeneID" id="94444989"/>
<dbReference type="Gene3D" id="3.30.420.40">
    <property type="match status" value="2"/>
</dbReference>
<proteinExistence type="inferred from homology"/>
<comment type="similarity">
    <text evidence="1">Belongs to the ROK (NagC/XylR) family.</text>
</comment>
<organism evidence="2 3">
    <name type="scientific">Microbacterium foliorum</name>
    <dbReference type="NCBI Taxonomy" id="104336"/>
    <lineage>
        <taxon>Bacteria</taxon>
        <taxon>Bacillati</taxon>
        <taxon>Actinomycetota</taxon>
        <taxon>Actinomycetes</taxon>
        <taxon>Micrococcales</taxon>
        <taxon>Microbacteriaceae</taxon>
        <taxon>Microbacterium</taxon>
    </lineage>
</organism>
<keyword evidence="3" id="KW-1185">Reference proteome</keyword>
<reference evidence="2 3" key="1">
    <citation type="submission" date="2015-02" db="EMBL/GenBank/DDBJ databases">
        <title>Draft genome sequences of ten Microbacterium spp. with emphasis on heavy metal contaminated environments.</title>
        <authorList>
            <person name="Corretto E."/>
        </authorList>
    </citation>
    <scope>NUCLEOTIDE SEQUENCE [LARGE SCALE GENOMIC DNA]</scope>
    <source>
        <strain evidence="2 3">DSM 12966</strain>
    </source>
</reference>
<comment type="caution">
    <text evidence="2">The sequence shown here is derived from an EMBL/GenBank/DDBJ whole genome shotgun (WGS) entry which is preliminary data.</text>
</comment>
<evidence type="ECO:0000313" key="2">
    <source>
        <dbReference type="EMBL" id="KJL23164.1"/>
    </source>
</evidence>
<dbReference type="PANTHER" id="PTHR18964">
    <property type="entry name" value="ROK (REPRESSOR, ORF, KINASE) FAMILY"/>
    <property type="match status" value="1"/>
</dbReference>
<dbReference type="InterPro" id="IPR036390">
    <property type="entry name" value="WH_DNA-bd_sf"/>
</dbReference>
<sequence>MGTRRGTNLPRMGDFNQSVILEGIRRSAAGLSRIELVDITGLSAQTVTNITRRLLDDGVIAEAGRTINGPGKPRVTLRLVAESRFSVGVHLDPALITVVLLNLAGQVVGRRVQPTADQDPQRVVATIAQTIDAVLDESGIDRGLVAGVGVAVPGPLDAEKGTVIDPPKLMGWHRVPLRSALAEATGLSVTIEKDTTAAAVGDLWTSRSKAGGSFVFIYLGTGIGSALVRDGEVVTGSSHNFGEIGHIMVDPDGPDCACGGRGCVEVMCTPRAIVEQAVAAGVFDGDGEASDGPHAEDMDSRLTRLCERASAGEAGAARVLRRSAGHFAVLISVLTNVLDVDRVVLGGPFWDRLSDVYLREIPGPLRLRNATRSVREIPVEGTVVGEDGGAVGAACVVLDAMLTPRASDLYLDD</sequence>
<dbReference type="PATRIC" id="fig|104336.4.peg.1131"/>
<evidence type="ECO:0000256" key="1">
    <source>
        <dbReference type="ARBA" id="ARBA00006479"/>
    </source>
</evidence>
<evidence type="ECO:0000313" key="3">
    <source>
        <dbReference type="Proteomes" id="UP000033572"/>
    </source>
</evidence>
<dbReference type="Pfam" id="PF00480">
    <property type="entry name" value="ROK"/>
    <property type="match status" value="1"/>
</dbReference>
<dbReference type="Proteomes" id="UP000033572">
    <property type="component" value="Unassembled WGS sequence"/>
</dbReference>
<dbReference type="Gene3D" id="1.10.10.10">
    <property type="entry name" value="Winged helix-like DNA-binding domain superfamily/Winged helix DNA-binding domain"/>
    <property type="match status" value="1"/>
</dbReference>
<dbReference type="InterPro" id="IPR000600">
    <property type="entry name" value="ROK"/>
</dbReference>
<dbReference type="SUPFAM" id="SSF46785">
    <property type="entry name" value="Winged helix' DNA-binding domain"/>
    <property type="match status" value="1"/>
</dbReference>
<dbReference type="RefSeq" id="WP_244268151.1">
    <property type="nucleotide sequence ID" value="NZ_CP031425.1"/>
</dbReference>
<dbReference type="AlphaFoldDB" id="A0A0F0KRQ2"/>
<dbReference type="SUPFAM" id="SSF53067">
    <property type="entry name" value="Actin-like ATPase domain"/>
    <property type="match status" value="1"/>
</dbReference>
<dbReference type="InterPro" id="IPR036388">
    <property type="entry name" value="WH-like_DNA-bd_sf"/>
</dbReference>
<dbReference type="PANTHER" id="PTHR18964:SF149">
    <property type="entry name" value="BIFUNCTIONAL UDP-N-ACETYLGLUCOSAMINE 2-EPIMERASE_N-ACETYLMANNOSAMINE KINASE"/>
    <property type="match status" value="1"/>
</dbReference>